<evidence type="ECO:0000256" key="3">
    <source>
        <dbReference type="ARBA" id="ARBA00012824"/>
    </source>
</evidence>
<evidence type="ECO:0000256" key="1">
    <source>
        <dbReference type="ARBA" id="ARBA00000799"/>
    </source>
</evidence>
<dbReference type="Pfam" id="PF00425">
    <property type="entry name" value="Chorismate_bind"/>
    <property type="match status" value="1"/>
</dbReference>
<organism evidence="8 9">
    <name type="scientific">Amycolatopsis endophytica</name>
    <dbReference type="NCBI Taxonomy" id="860233"/>
    <lineage>
        <taxon>Bacteria</taxon>
        <taxon>Bacillati</taxon>
        <taxon>Actinomycetota</taxon>
        <taxon>Actinomycetes</taxon>
        <taxon>Pseudonocardiales</taxon>
        <taxon>Pseudonocardiaceae</taxon>
        <taxon>Amycolatopsis</taxon>
    </lineage>
</organism>
<dbReference type="PANTHER" id="PTHR42839:SF2">
    <property type="entry name" value="ISOCHORISMATE SYNTHASE ENTC"/>
    <property type="match status" value="1"/>
</dbReference>
<dbReference type="NCBIfam" id="TIGR00543">
    <property type="entry name" value="isochor_syn"/>
    <property type="match status" value="1"/>
</dbReference>
<name>A0A853BCM4_9PSEU</name>
<feature type="domain" description="Chorismate-utilising enzyme C-terminal" evidence="7">
    <location>
        <begin position="103"/>
        <end position="357"/>
    </location>
</feature>
<dbReference type="PANTHER" id="PTHR42839">
    <property type="entry name" value="ISOCHORISMATE SYNTHASE ENTC"/>
    <property type="match status" value="1"/>
</dbReference>
<evidence type="ECO:0000313" key="9">
    <source>
        <dbReference type="Proteomes" id="UP000549616"/>
    </source>
</evidence>
<comment type="caution">
    <text evidence="8">The sequence shown here is derived from an EMBL/GenBank/DDBJ whole genome shotgun (WGS) entry which is preliminary data.</text>
</comment>
<accession>A0A853BCM4</accession>
<comment type="similarity">
    <text evidence="2">Belongs to the isochorismate synthase family.</text>
</comment>
<dbReference type="InterPro" id="IPR005801">
    <property type="entry name" value="ADC_synthase"/>
</dbReference>
<dbReference type="EMBL" id="JACCFK010000002">
    <property type="protein sequence ID" value="NYI92535.1"/>
    <property type="molecule type" value="Genomic_DNA"/>
</dbReference>
<comment type="catalytic activity">
    <reaction evidence="1">
        <text>chorismate = isochorismate</text>
        <dbReference type="Rhea" id="RHEA:18985"/>
        <dbReference type="ChEBI" id="CHEBI:29748"/>
        <dbReference type="ChEBI" id="CHEBI:29780"/>
        <dbReference type="EC" id="5.4.4.2"/>
    </reaction>
</comment>
<dbReference type="AlphaFoldDB" id="A0A853BCM4"/>
<dbReference type="InterPro" id="IPR004561">
    <property type="entry name" value="IsoChor_synthase"/>
</dbReference>
<dbReference type="EC" id="5.4.4.2" evidence="3"/>
<evidence type="ECO:0000256" key="6">
    <source>
        <dbReference type="SAM" id="MobiDB-lite"/>
    </source>
</evidence>
<evidence type="ECO:0000259" key="7">
    <source>
        <dbReference type="Pfam" id="PF00425"/>
    </source>
</evidence>
<gene>
    <name evidence="8" type="ORF">HNR02_005910</name>
</gene>
<keyword evidence="4 8" id="KW-0413">Isomerase</keyword>
<dbReference type="RefSeq" id="WP_179776859.1">
    <property type="nucleotide sequence ID" value="NZ_JACCFK010000002.1"/>
</dbReference>
<proteinExistence type="inferred from homology"/>
<dbReference type="Gene3D" id="3.60.120.10">
    <property type="entry name" value="Anthranilate synthase"/>
    <property type="match status" value="1"/>
</dbReference>
<evidence type="ECO:0000256" key="2">
    <source>
        <dbReference type="ARBA" id="ARBA00005297"/>
    </source>
</evidence>
<feature type="region of interest" description="Disordered" evidence="6">
    <location>
        <begin position="181"/>
        <end position="203"/>
    </location>
</feature>
<dbReference type="SUPFAM" id="SSF56322">
    <property type="entry name" value="ADC synthase"/>
    <property type="match status" value="1"/>
</dbReference>
<dbReference type="GO" id="GO:0008909">
    <property type="term" value="F:isochorismate synthase activity"/>
    <property type="evidence" value="ECO:0007669"/>
    <property type="project" value="UniProtKB-EC"/>
</dbReference>
<sequence length="371" mass="38497">MTADPLAAYRPTDVFFADSERAILGSGAVRTWTTGSPDALADEVAQALAEAGPAIALGAFPFDTGAAAALTIPETVRTGTRPRPSGPVDTGEVIHFNPVPEPEKHLAAVADLTARIEDGRLDKAVLARVLDLECREPVDVGAVLRNLVAGNPAAYSFAVPLPHHAVLAGASPELLVSKSGGEVRSHPLAGSARRSPDPVRDKENAARLAASAKNRAEHALVVEAVADGLRPFCRELTVPAEPELVATPTMWHLGTQVRGTLHDREVSSLRLAAALHPTPAVCGTPSVAAREAIGDLEPFDRGFYAGMAGWVDATGDGAWAVAIRCAEVAGQAMRLYAGGGIVAGSDPAAELDETSAKFQTLLRAMGLEMAG</sequence>
<evidence type="ECO:0000256" key="4">
    <source>
        <dbReference type="ARBA" id="ARBA00023235"/>
    </source>
</evidence>
<dbReference type="GO" id="GO:0009697">
    <property type="term" value="P:salicylic acid biosynthetic process"/>
    <property type="evidence" value="ECO:0007669"/>
    <property type="project" value="TreeGrafter"/>
</dbReference>
<dbReference type="Proteomes" id="UP000549616">
    <property type="component" value="Unassembled WGS sequence"/>
</dbReference>
<dbReference type="InterPro" id="IPR015890">
    <property type="entry name" value="Chorismate_C"/>
</dbReference>
<keyword evidence="9" id="KW-1185">Reference proteome</keyword>
<evidence type="ECO:0000313" key="8">
    <source>
        <dbReference type="EMBL" id="NYI92535.1"/>
    </source>
</evidence>
<reference evidence="8 9" key="1">
    <citation type="submission" date="2020-07" db="EMBL/GenBank/DDBJ databases">
        <title>Sequencing the genomes of 1000 actinobacteria strains.</title>
        <authorList>
            <person name="Klenk H.-P."/>
        </authorList>
    </citation>
    <scope>NUCLEOTIDE SEQUENCE [LARGE SCALE GENOMIC DNA]</scope>
    <source>
        <strain evidence="8 9">DSM 104006</strain>
    </source>
</reference>
<feature type="compositionally biased region" description="Basic and acidic residues" evidence="6">
    <location>
        <begin position="194"/>
        <end position="203"/>
    </location>
</feature>
<evidence type="ECO:0000256" key="5">
    <source>
        <dbReference type="ARBA" id="ARBA00041564"/>
    </source>
</evidence>
<protein>
    <recommendedName>
        <fullName evidence="3">isochorismate synthase</fullName>
        <ecNumber evidence="3">5.4.4.2</ecNumber>
    </recommendedName>
    <alternativeName>
        <fullName evidence="5">Isochorismate mutase</fullName>
    </alternativeName>
</protein>